<accession>A0A448Z9Z9</accession>
<evidence type="ECO:0000313" key="2">
    <source>
        <dbReference type="Proteomes" id="UP000291116"/>
    </source>
</evidence>
<dbReference type="Proteomes" id="UP000291116">
    <property type="component" value="Unassembled WGS sequence"/>
</dbReference>
<gene>
    <name evidence="1" type="ORF">PSNMU_V1.4_AUG-EV-PASAV3_0057500</name>
</gene>
<dbReference type="AlphaFoldDB" id="A0A448Z9Z9"/>
<reference evidence="1 2" key="1">
    <citation type="submission" date="2019-01" db="EMBL/GenBank/DDBJ databases">
        <authorList>
            <person name="Ferrante I. M."/>
        </authorList>
    </citation>
    <scope>NUCLEOTIDE SEQUENCE [LARGE SCALE GENOMIC DNA]</scope>
    <source>
        <strain evidence="1 2">B856</strain>
    </source>
</reference>
<evidence type="ECO:0000313" key="1">
    <source>
        <dbReference type="EMBL" id="VEU38897.1"/>
    </source>
</evidence>
<dbReference type="EMBL" id="CAACVS010000192">
    <property type="protein sequence ID" value="VEU38897.1"/>
    <property type="molecule type" value="Genomic_DNA"/>
</dbReference>
<organism evidence="1 2">
    <name type="scientific">Pseudo-nitzschia multistriata</name>
    <dbReference type="NCBI Taxonomy" id="183589"/>
    <lineage>
        <taxon>Eukaryota</taxon>
        <taxon>Sar</taxon>
        <taxon>Stramenopiles</taxon>
        <taxon>Ochrophyta</taxon>
        <taxon>Bacillariophyta</taxon>
        <taxon>Bacillariophyceae</taxon>
        <taxon>Bacillariophycidae</taxon>
        <taxon>Bacillariales</taxon>
        <taxon>Bacillariaceae</taxon>
        <taxon>Pseudo-nitzschia</taxon>
    </lineage>
</organism>
<name>A0A448Z9Z9_9STRA</name>
<keyword evidence="2" id="KW-1185">Reference proteome</keyword>
<protein>
    <submittedName>
        <fullName evidence="1">Uncharacterized protein</fullName>
    </submittedName>
</protein>
<sequence>MSNRCWMYLEMDIPSSHSRLDWISCNSGYILSSFNNTTEVWLVITRGLLVSRMVRNRLLWGGKRWLCFCDGFEESALLEARNSSWFGSEWFAKISSPCVVISLNRRSSSSRWGNRCLIKKAKSFMSESSIWFPWSTSFRRFG</sequence>
<proteinExistence type="predicted"/>